<name>A0A183VGG0_TOXCA</name>
<reference evidence="3" key="1">
    <citation type="submission" date="2016-06" db="UniProtKB">
        <authorList>
            <consortium name="WormBaseParasite"/>
        </authorList>
    </citation>
    <scope>IDENTIFICATION</scope>
</reference>
<evidence type="ECO:0000313" key="2">
    <source>
        <dbReference type="Proteomes" id="UP000050794"/>
    </source>
</evidence>
<evidence type="ECO:0000313" key="3">
    <source>
        <dbReference type="WBParaSite" id="TCNE_0001983401-mRNA-1"/>
    </source>
</evidence>
<dbReference type="Proteomes" id="UP000050794">
    <property type="component" value="Unassembled WGS sequence"/>
</dbReference>
<evidence type="ECO:0000313" key="1">
    <source>
        <dbReference type="EMBL" id="VDM51151.1"/>
    </source>
</evidence>
<organism evidence="2 3">
    <name type="scientific">Toxocara canis</name>
    <name type="common">Canine roundworm</name>
    <dbReference type="NCBI Taxonomy" id="6265"/>
    <lineage>
        <taxon>Eukaryota</taxon>
        <taxon>Metazoa</taxon>
        <taxon>Ecdysozoa</taxon>
        <taxon>Nematoda</taxon>
        <taxon>Chromadorea</taxon>
        <taxon>Rhabditida</taxon>
        <taxon>Spirurina</taxon>
        <taxon>Ascaridomorpha</taxon>
        <taxon>Ascaridoidea</taxon>
        <taxon>Toxocaridae</taxon>
        <taxon>Toxocara</taxon>
    </lineage>
</organism>
<sequence length="86" mass="9631">MLTVVQDGAIKALLQQQKESPQFFHIWYHPVIGTLVTVDVYSNVSSTAIKRTIERAVRGGHIGRFAVSNEGFQFHVVKGDCQSHCF</sequence>
<gene>
    <name evidence="1" type="ORF">TCNE_LOCUS19830</name>
</gene>
<proteinExistence type="predicted"/>
<dbReference type="AlphaFoldDB" id="A0A183VGG0"/>
<accession>A0A183VGG0</accession>
<dbReference type="WBParaSite" id="TCNE_0001983401-mRNA-1">
    <property type="protein sequence ID" value="TCNE_0001983401-mRNA-1"/>
    <property type="gene ID" value="TCNE_0001983401"/>
</dbReference>
<keyword evidence="2" id="KW-1185">Reference proteome</keyword>
<protein>
    <submittedName>
        <fullName evidence="3">DUF2179 domain-containing protein</fullName>
    </submittedName>
</protein>
<dbReference type="EMBL" id="UYWY01027576">
    <property type="protein sequence ID" value="VDM51151.1"/>
    <property type="molecule type" value="Genomic_DNA"/>
</dbReference>
<reference evidence="1 2" key="2">
    <citation type="submission" date="2018-11" db="EMBL/GenBank/DDBJ databases">
        <authorList>
            <consortium name="Pathogen Informatics"/>
        </authorList>
    </citation>
    <scope>NUCLEOTIDE SEQUENCE [LARGE SCALE GENOMIC DNA]</scope>
</reference>